<accession>A0A5B7HNW9</accession>
<reference evidence="2 3" key="1">
    <citation type="submission" date="2019-05" db="EMBL/GenBank/DDBJ databases">
        <title>Another draft genome of Portunus trituberculatus and its Hox gene families provides insights of decapod evolution.</title>
        <authorList>
            <person name="Jeong J.-H."/>
            <person name="Song I."/>
            <person name="Kim S."/>
            <person name="Choi T."/>
            <person name="Kim D."/>
            <person name="Ryu S."/>
            <person name="Kim W."/>
        </authorList>
    </citation>
    <scope>NUCLEOTIDE SEQUENCE [LARGE SCALE GENOMIC DNA]</scope>
    <source>
        <tissue evidence="2">Muscle</tissue>
    </source>
</reference>
<dbReference type="AlphaFoldDB" id="A0A5B7HNW9"/>
<dbReference type="EMBL" id="VSRR010031958">
    <property type="protein sequence ID" value="MPC70917.1"/>
    <property type="molecule type" value="Genomic_DNA"/>
</dbReference>
<protein>
    <submittedName>
        <fullName evidence="2">Uncharacterized protein</fullName>
    </submittedName>
</protein>
<feature type="compositionally biased region" description="Low complexity" evidence="1">
    <location>
        <begin position="91"/>
        <end position="103"/>
    </location>
</feature>
<feature type="region of interest" description="Disordered" evidence="1">
    <location>
        <begin position="125"/>
        <end position="147"/>
    </location>
</feature>
<comment type="caution">
    <text evidence="2">The sequence shown here is derived from an EMBL/GenBank/DDBJ whole genome shotgun (WGS) entry which is preliminary data.</text>
</comment>
<organism evidence="2 3">
    <name type="scientific">Portunus trituberculatus</name>
    <name type="common">Swimming crab</name>
    <name type="synonym">Neptunus trituberculatus</name>
    <dbReference type="NCBI Taxonomy" id="210409"/>
    <lineage>
        <taxon>Eukaryota</taxon>
        <taxon>Metazoa</taxon>
        <taxon>Ecdysozoa</taxon>
        <taxon>Arthropoda</taxon>
        <taxon>Crustacea</taxon>
        <taxon>Multicrustacea</taxon>
        <taxon>Malacostraca</taxon>
        <taxon>Eumalacostraca</taxon>
        <taxon>Eucarida</taxon>
        <taxon>Decapoda</taxon>
        <taxon>Pleocyemata</taxon>
        <taxon>Brachyura</taxon>
        <taxon>Eubrachyura</taxon>
        <taxon>Portunoidea</taxon>
        <taxon>Portunidae</taxon>
        <taxon>Portuninae</taxon>
        <taxon>Portunus</taxon>
    </lineage>
</organism>
<keyword evidence="3" id="KW-1185">Reference proteome</keyword>
<name>A0A5B7HNW9_PORTR</name>
<feature type="region of interest" description="Disordered" evidence="1">
    <location>
        <begin position="1"/>
        <end position="20"/>
    </location>
</feature>
<feature type="compositionally biased region" description="Basic and acidic residues" evidence="1">
    <location>
        <begin position="71"/>
        <end position="83"/>
    </location>
</feature>
<proteinExistence type="predicted"/>
<evidence type="ECO:0000313" key="2">
    <source>
        <dbReference type="EMBL" id="MPC70917.1"/>
    </source>
</evidence>
<dbReference type="Proteomes" id="UP000324222">
    <property type="component" value="Unassembled WGS sequence"/>
</dbReference>
<sequence>MADTGDRKSKRREPSVPKAAAAGLFVQDGQHEEVSSVKGQNFIATAPCCPGFTGPVIVGVVWKKKFLCGGDKNEGNRNEKSHEGSVQSSCTGTGTPRRPGFTGPVIVGVTWKKQFAGMWDEVGEVEQAKNSRQKKDEGQGEKKKVSKWKKIWRWLTKKKN</sequence>
<feature type="region of interest" description="Disordered" evidence="1">
    <location>
        <begin position="71"/>
        <end position="103"/>
    </location>
</feature>
<feature type="compositionally biased region" description="Basic and acidic residues" evidence="1">
    <location>
        <begin position="1"/>
        <end position="15"/>
    </location>
</feature>
<evidence type="ECO:0000313" key="3">
    <source>
        <dbReference type="Proteomes" id="UP000324222"/>
    </source>
</evidence>
<evidence type="ECO:0000256" key="1">
    <source>
        <dbReference type="SAM" id="MobiDB-lite"/>
    </source>
</evidence>
<feature type="compositionally biased region" description="Basic and acidic residues" evidence="1">
    <location>
        <begin position="126"/>
        <end position="143"/>
    </location>
</feature>
<gene>
    <name evidence="2" type="ORF">E2C01_065179</name>
</gene>